<dbReference type="STRING" id="240176.A8NRF3"/>
<gene>
    <name evidence="3" type="ORF">CC1G_07196</name>
</gene>
<dbReference type="Proteomes" id="UP000001861">
    <property type="component" value="Unassembled WGS sequence"/>
</dbReference>
<dbReference type="InParanoid" id="A8NRF3"/>
<dbReference type="VEuPathDB" id="FungiDB:CC1G_07196"/>
<dbReference type="GeneID" id="6012308"/>
<feature type="domain" description="DNA-directed DNA polymerase family B exonuclease" evidence="2">
    <location>
        <begin position="2"/>
        <end position="217"/>
    </location>
</feature>
<dbReference type="GO" id="GO:0006297">
    <property type="term" value="P:nucleotide-excision repair, DNA gap filling"/>
    <property type="evidence" value="ECO:0007669"/>
    <property type="project" value="TreeGrafter"/>
</dbReference>
<dbReference type="OrthoDB" id="2414538at2759"/>
<dbReference type="PANTHER" id="PTHR10322">
    <property type="entry name" value="DNA POLYMERASE CATALYTIC SUBUNIT"/>
    <property type="match status" value="1"/>
</dbReference>
<evidence type="ECO:0000313" key="4">
    <source>
        <dbReference type="Proteomes" id="UP000001861"/>
    </source>
</evidence>
<evidence type="ECO:0000313" key="3">
    <source>
        <dbReference type="EMBL" id="EAU86117.2"/>
    </source>
</evidence>
<dbReference type="PANTHER" id="PTHR10322:SF23">
    <property type="entry name" value="DNA POLYMERASE DELTA CATALYTIC SUBUNIT"/>
    <property type="match status" value="1"/>
</dbReference>
<evidence type="ECO:0000256" key="1">
    <source>
        <dbReference type="ARBA" id="ARBA00024411"/>
    </source>
</evidence>
<dbReference type="InterPro" id="IPR050240">
    <property type="entry name" value="DNA_pol_type-B"/>
</dbReference>
<name>A8NRF3_COPC7</name>
<dbReference type="Pfam" id="PF03104">
    <property type="entry name" value="DNA_pol_B_exo1"/>
    <property type="match status" value="1"/>
</dbReference>
<protein>
    <recommendedName>
        <fullName evidence="1">DNA polymerase delta catalytic subunit</fullName>
    </recommendedName>
</protein>
<dbReference type="AlphaFoldDB" id="A8NRF3"/>
<evidence type="ECO:0000259" key="2">
    <source>
        <dbReference type="Pfam" id="PF03104"/>
    </source>
</evidence>
<accession>A8NRF3</accession>
<dbReference type="GO" id="GO:0043625">
    <property type="term" value="C:delta DNA polymerase complex"/>
    <property type="evidence" value="ECO:0007669"/>
    <property type="project" value="TreeGrafter"/>
</dbReference>
<dbReference type="InterPro" id="IPR036397">
    <property type="entry name" value="RNaseH_sf"/>
</dbReference>
<dbReference type="SUPFAM" id="SSF53098">
    <property type="entry name" value="Ribonuclease H-like"/>
    <property type="match status" value="1"/>
</dbReference>
<dbReference type="EMBL" id="AACS02000008">
    <property type="protein sequence ID" value="EAU86117.2"/>
    <property type="molecule type" value="Genomic_DNA"/>
</dbReference>
<dbReference type="InterPro" id="IPR012337">
    <property type="entry name" value="RNaseH-like_sf"/>
</dbReference>
<dbReference type="Gene3D" id="3.30.420.10">
    <property type="entry name" value="Ribonuclease H-like superfamily/Ribonuclease H"/>
    <property type="match status" value="1"/>
</dbReference>
<sequence length="303" mass="33916">MSWVRLDPGTYRTVDCVNKRSTCQIEVSVSYQNLKVFSEEDEATLGLPVTAPLRILSFDIETMIPEDDGVFPYPEGFPVLQISNTVSHRPGDSTHRTDPVMRTLFVLNDCLPIRGVQALCFATERELLAAWGRFILDTDPDVVLGYNSGRFDLPFLLARAQVLNLATFGQLGRLKEPCLSYPPWDRSSKEPESARAPLIPGRITLDLFNYIARRNSPEGTSKALGAVAQRILGETKVDFDFRLIPVLQNGGPDNRRLMAIYCLKDAYLVQRLLDNTPCLLQNHLKAYRDLEAGKIGGYVVVDP</sequence>
<dbReference type="GO" id="GO:0003676">
    <property type="term" value="F:nucleic acid binding"/>
    <property type="evidence" value="ECO:0007669"/>
    <property type="project" value="InterPro"/>
</dbReference>
<dbReference type="GO" id="GO:0003887">
    <property type="term" value="F:DNA-directed DNA polymerase activity"/>
    <property type="evidence" value="ECO:0007669"/>
    <property type="project" value="TreeGrafter"/>
</dbReference>
<keyword evidence="4" id="KW-1185">Reference proteome</keyword>
<comment type="caution">
    <text evidence="3">The sequence shown here is derived from an EMBL/GenBank/DDBJ whole genome shotgun (WGS) entry which is preliminary data.</text>
</comment>
<dbReference type="GO" id="GO:0008296">
    <property type="term" value="F:3'-5'-DNA exonuclease activity"/>
    <property type="evidence" value="ECO:0007669"/>
    <property type="project" value="TreeGrafter"/>
</dbReference>
<dbReference type="Gene3D" id="2.40.50.730">
    <property type="match status" value="1"/>
</dbReference>
<dbReference type="GO" id="GO:0006287">
    <property type="term" value="P:base-excision repair, gap-filling"/>
    <property type="evidence" value="ECO:0007669"/>
    <property type="project" value="TreeGrafter"/>
</dbReference>
<dbReference type="RefSeq" id="XP_001835772.2">
    <property type="nucleotide sequence ID" value="XM_001835720.2"/>
</dbReference>
<dbReference type="HOGENOM" id="CLU_918328_0_0_1"/>
<proteinExistence type="predicted"/>
<dbReference type="KEGG" id="cci:CC1G_07196"/>
<dbReference type="GO" id="GO:0045004">
    <property type="term" value="P:DNA replication proofreading"/>
    <property type="evidence" value="ECO:0007669"/>
    <property type="project" value="TreeGrafter"/>
</dbReference>
<dbReference type="eggNOG" id="KOG0969">
    <property type="taxonomic scope" value="Eukaryota"/>
</dbReference>
<organism evidence="3 4">
    <name type="scientific">Coprinopsis cinerea (strain Okayama-7 / 130 / ATCC MYA-4618 / FGSC 9003)</name>
    <name type="common">Inky cap fungus</name>
    <name type="synonym">Hormographiella aspergillata</name>
    <dbReference type="NCBI Taxonomy" id="240176"/>
    <lineage>
        <taxon>Eukaryota</taxon>
        <taxon>Fungi</taxon>
        <taxon>Dikarya</taxon>
        <taxon>Basidiomycota</taxon>
        <taxon>Agaricomycotina</taxon>
        <taxon>Agaricomycetes</taxon>
        <taxon>Agaricomycetidae</taxon>
        <taxon>Agaricales</taxon>
        <taxon>Agaricineae</taxon>
        <taxon>Psathyrellaceae</taxon>
        <taxon>Coprinopsis</taxon>
    </lineage>
</organism>
<dbReference type="InterPro" id="IPR006133">
    <property type="entry name" value="DNA-dir_DNA_pol_B_exonuc"/>
</dbReference>
<reference evidence="3 4" key="1">
    <citation type="journal article" date="2010" name="Proc. Natl. Acad. Sci. U.S.A.">
        <title>Insights into evolution of multicellular fungi from the assembled chromosomes of the mushroom Coprinopsis cinerea (Coprinus cinereus).</title>
        <authorList>
            <person name="Stajich J.E."/>
            <person name="Wilke S.K."/>
            <person name="Ahren D."/>
            <person name="Au C.H."/>
            <person name="Birren B.W."/>
            <person name="Borodovsky M."/>
            <person name="Burns C."/>
            <person name="Canback B."/>
            <person name="Casselton L.A."/>
            <person name="Cheng C.K."/>
            <person name="Deng J."/>
            <person name="Dietrich F.S."/>
            <person name="Fargo D.C."/>
            <person name="Farman M.L."/>
            <person name="Gathman A.C."/>
            <person name="Goldberg J."/>
            <person name="Guigo R."/>
            <person name="Hoegger P.J."/>
            <person name="Hooker J.B."/>
            <person name="Huggins A."/>
            <person name="James T.Y."/>
            <person name="Kamada T."/>
            <person name="Kilaru S."/>
            <person name="Kodira C."/>
            <person name="Kues U."/>
            <person name="Kupfer D."/>
            <person name="Kwan H.S."/>
            <person name="Lomsadze A."/>
            <person name="Li W."/>
            <person name="Lilly W.W."/>
            <person name="Ma L.J."/>
            <person name="Mackey A.J."/>
            <person name="Manning G."/>
            <person name="Martin F."/>
            <person name="Muraguchi H."/>
            <person name="Natvig D.O."/>
            <person name="Palmerini H."/>
            <person name="Ramesh M.A."/>
            <person name="Rehmeyer C.J."/>
            <person name="Roe B.A."/>
            <person name="Shenoy N."/>
            <person name="Stanke M."/>
            <person name="Ter-Hovhannisyan V."/>
            <person name="Tunlid A."/>
            <person name="Velagapudi R."/>
            <person name="Vision T.J."/>
            <person name="Zeng Q."/>
            <person name="Zolan M.E."/>
            <person name="Pukkila P.J."/>
        </authorList>
    </citation>
    <scope>NUCLEOTIDE SEQUENCE [LARGE SCALE GENOMIC DNA]</scope>
    <source>
        <strain evidence="4">Okayama-7 / 130 / ATCC MYA-4618 / FGSC 9003</strain>
    </source>
</reference>